<gene>
    <name evidence="1" type="ORF">S01H1_52967</name>
</gene>
<name>X0VQ35_9ZZZZ</name>
<dbReference type="EMBL" id="BARS01034269">
    <property type="protein sequence ID" value="GAG20350.1"/>
    <property type="molecule type" value="Genomic_DNA"/>
</dbReference>
<protein>
    <recommendedName>
        <fullName evidence="2">SF4 helicase domain-containing protein</fullName>
    </recommendedName>
</protein>
<sequence>MELVTGLEVAIIDPLKFLIPGDYMKPSDVLKGLSTTLEIQNETATTFILVGHIRKPDRKQISYPEDYWTELKGPTEYMEMANSALMLTRPTHTRDTRGLFTSSPDDRILYVIKARDSARGLKP</sequence>
<dbReference type="AlphaFoldDB" id="X0VQ35"/>
<feature type="non-terminal residue" evidence="1">
    <location>
        <position position="123"/>
    </location>
</feature>
<dbReference type="InterPro" id="IPR027417">
    <property type="entry name" value="P-loop_NTPase"/>
</dbReference>
<accession>X0VQ35</accession>
<organism evidence="1">
    <name type="scientific">marine sediment metagenome</name>
    <dbReference type="NCBI Taxonomy" id="412755"/>
    <lineage>
        <taxon>unclassified sequences</taxon>
        <taxon>metagenomes</taxon>
        <taxon>ecological metagenomes</taxon>
    </lineage>
</organism>
<evidence type="ECO:0000313" key="1">
    <source>
        <dbReference type="EMBL" id="GAG20350.1"/>
    </source>
</evidence>
<reference evidence="1" key="1">
    <citation type="journal article" date="2014" name="Front. Microbiol.">
        <title>High frequency of phylogenetically diverse reductive dehalogenase-homologous genes in deep subseafloor sedimentary metagenomes.</title>
        <authorList>
            <person name="Kawai M."/>
            <person name="Futagami T."/>
            <person name="Toyoda A."/>
            <person name="Takaki Y."/>
            <person name="Nishi S."/>
            <person name="Hori S."/>
            <person name="Arai W."/>
            <person name="Tsubouchi T."/>
            <person name="Morono Y."/>
            <person name="Uchiyama I."/>
            <person name="Ito T."/>
            <person name="Fujiyama A."/>
            <person name="Inagaki F."/>
            <person name="Takami H."/>
        </authorList>
    </citation>
    <scope>NUCLEOTIDE SEQUENCE</scope>
    <source>
        <strain evidence="1">Expedition CK06-06</strain>
    </source>
</reference>
<proteinExistence type="predicted"/>
<evidence type="ECO:0008006" key="2">
    <source>
        <dbReference type="Google" id="ProtNLM"/>
    </source>
</evidence>
<dbReference type="Gene3D" id="3.40.50.300">
    <property type="entry name" value="P-loop containing nucleotide triphosphate hydrolases"/>
    <property type="match status" value="1"/>
</dbReference>
<comment type="caution">
    <text evidence="1">The sequence shown here is derived from an EMBL/GenBank/DDBJ whole genome shotgun (WGS) entry which is preliminary data.</text>
</comment>